<dbReference type="SUPFAM" id="SSF54637">
    <property type="entry name" value="Thioesterase/thiol ester dehydrase-isomerase"/>
    <property type="match status" value="1"/>
</dbReference>
<dbReference type="Gene3D" id="3.10.129.10">
    <property type="entry name" value="Hotdog Thioesterase"/>
    <property type="match status" value="1"/>
</dbReference>
<keyword evidence="2" id="KW-1185">Reference proteome</keyword>
<evidence type="ECO:0000313" key="1">
    <source>
        <dbReference type="EMBL" id="GII92489.1"/>
    </source>
</evidence>
<dbReference type="InterPro" id="IPR027961">
    <property type="entry name" value="DUF4442"/>
</dbReference>
<dbReference type="Proteomes" id="UP000606172">
    <property type="component" value="Unassembled WGS sequence"/>
</dbReference>
<protein>
    <submittedName>
        <fullName evidence="1">DUF4442 domain-containing protein</fullName>
    </submittedName>
</protein>
<reference evidence="1" key="1">
    <citation type="submission" date="2021-01" db="EMBL/GenBank/DDBJ databases">
        <title>Whole genome shotgun sequence of Sinosporangium siamense NBRC 109515.</title>
        <authorList>
            <person name="Komaki H."/>
            <person name="Tamura T."/>
        </authorList>
    </citation>
    <scope>NUCLEOTIDE SEQUENCE</scope>
    <source>
        <strain evidence="1">NBRC 109515</strain>
    </source>
</reference>
<proteinExistence type="predicted"/>
<dbReference type="Pfam" id="PF14539">
    <property type="entry name" value="DUF4442"/>
    <property type="match status" value="1"/>
</dbReference>
<dbReference type="InterPro" id="IPR029069">
    <property type="entry name" value="HotDog_dom_sf"/>
</dbReference>
<sequence length="158" mass="16694">MSIDVGAFLQASVPFVNTLGITFDHVGDAKAVARLADRPDLHNHVGGPHAGALFTLAETASGAVLVSVFGDQLTRATALAKTSTIRYAKLAKGDVTAEARLVGSRDEVVTALDAGERPEFDIEVDITRADGAVVTQMTITWTLRPLRLRPPTPEAPHA</sequence>
<dbReference type="AlphaFoldDB" id="A0A919RHH4"/>
<dbReference type="RefSeq" id="WP_204025375.1">
    <property type="nucleotide sequence ID" value="NZ_BOOW01000017.1"/>
</dbReference>
<accession>A0A919RHH4</accession>
<evidence type="ECO:0000313" key="2">
    <source>
        <dbReference type="Proteomes" id="UP000606172"/>
    </source>
</evidence>
<name>A0A919RHH4_9ACTN</name>
<gene>
    <name evidence="1" type="ORF">Ssi02_27200</name>
</gene>
<comment type="caution">
    <text evidence="1">The sequence shown here is derived from an EMBL/GenBank/DDBJ whole genome shotgun (WGS) entry which is preliminary data.</text>
</comment>
<dbReference type="EMBL" id="BOOW01000017">
    <property type="protein sequence ID" value="GII92489.1"/>
    <property type="molecule type" value="Genomic_DNA"/>
</dbReference>
<organism evidence="1 2">
    <name type="scientific">Sinosporangium siamense</name>
    <dbReference type="NCBI Taxonomy" id="1367973"/>
    <lineage>
        <taxon>Bacteria</taxon>
        <taxon>Bacillati</taxon>
        <taxon>Actinomycetota</taxon>
        <taxon>Actinomycetes</taxon>
        <taxon>Streptosporangiales</taxon>
        <taxon>Streptosporangiaceae</taxon>
        <taxon>Sinosporangium</taxon>
    </lineage>
</organism>
<dbReference type="CDD" id="cd03443">
    <property type="entry name" value="PaaI_thioesterase"/>
    <property type="match status" value="1"/>
</dbReference>